<accession>A0ABR9WJR9</accession>
<dbReference type="EMBL" id="JACYGY010000002">
    <property type="protein sequence ID" value="MBE9465750.1"/>
    <property type="molecule type" value="Genomic_DNA"/>
</dbReference>
<dbReference type="Pfam" id="PF12094">
    <property type="entry name" value="DUF3570"/>
    <property type="match status" value="1"/>
</dbReference>
<feature type="signal peptide" evidence="1">
    <location>
        <begin position="1"/>
        <end position="20"/>
    </location>
</feature>
<name>A0ABR9WJR9_9BACT</name>
<gene>
    <name evidence="2" type="ORF">IEE83_28060</name>
</gene>
<keyword evidence="1" id="KW-0732">Signal</keyword>
<dbReference type="RefSeq" id="WP_194124043.1">
    <property type="nucleotide sequence ID" value="NZ_JACYGY010000002.1"/>
</dbReference>
<feature type="chain" id="PRO_5046187398" evidence="1">
    <location>
        <begin position="21"/>
        <end position="408"/>
    </location>
</feature>
<comment type="caution">
    <text evidence="2">The sequence shown here is derived from an EMBL/GenBank/DDBJ whole genome shotgun (WGS) entry which is preliminary data.</text>
</comment>
<evidence type="ECO:0000313" key="2">
    <source>
        <dbReference type="EMBL" id="MBE9465750.1"/>
    </source>
</evidence>
<sequence>MKRKFLLAGLLSVFLLKVRAQSSDSTYQKNTISKTDIEVVYSHYIQNGHNSAVTGGIGTEKMTVYSPSVRIAHTFKEFNTIRFVGGADVISSASVDNIDFVMSSASRRDTRSYGTLNYQRQLKKKDIRLGIGSGFSIESDYMSIPVFLSADYVNPSKTRTFSIDLQAYFDDLRWGRLDPDYYHAVKLIYPVELRYKKWFDNYRRDSYNVKLGFTQSINPRLVLGIFPEFAYQKGLLSTSFHRVYFNNDSLKVENLPGDRFKFPASVRLNYFMGSRTILKLNYGFYWDSFDILGNSIELEAAVKLSPQWTIAPFFRYYKQSGSEYFKPYKQHDISEKYYTSDYDLSSFQTYKPGINLRFLPSQYLTKRISFDELNLRYTYFHRSNGLNAHIITLALKFGREKRSFRDME</sequence>
<reference evidence="3" key="1">
    <citation type="submission" date="2023-07" db="EMBL/GenBank/DDBJ databases">
        <title>Dyadobacter sp. nov 'subterranea' isolated from contaminted grondwater.</title>
        <authorList>
            <person name="Szabo I."/>
            <person name="Al-Omari J."/>
            <person name="Szerdahelyi S.G."/>
            <person name="Rado J."/>
        </authorList>
    </citation>
    <scope>NUCLEOTIDE SEQUENCE [LARGE SCALE GENOMIC DNA]</scope>
    <source>
        <strain evidence="3">UP-52</strain>
    </source>
</reference>
<evidence type="ECO:0000256" key="1">
    <source>
        <dbReference type="SAM" id="SignalP"/>
    </source>
</evidence>
<organism evidence="2 3">
    <name type="scientific">Dyadobacter subterraneus</name>
    <dbReference type="NCBI Taxonomy" id="2773304"/>
    <lineage>
        <taxon>Bacteria</taxon>
        <taxon>Pseudomonadati</taxon>
        <taxon>Bacteroidota</taxon>
        <taxon>Cytophagia</taxon>
        <taxon>Cytophagales</taxon>
        <taxon>Spirosomataceae</taxon>
        <taxon>Dyadobacter</taxon>
    </lineage>
</organism>
<proteinExistence type="predicted"/>
<dbReference type="InterPro" id="IPR021953">
    <property type="entry name" value="DUF3570"/>
</dbReference>
<protein>
    <submittedName>
        <fullName evidence="2">DUF3570 domain-containing protein</fullName>
    </submittedName>
</protein>
<evidence type="ECO:0000313" key="3">
    <source>
        <dbReference type="Proteomes" id="UP000634134"/>
    </source>
</evidence>
<keyword evidence="3" id="KW-1185">Reference proteome</keyword>
<dbReference type="Proteomes" id="UP000634134">
    <property type="component" value="Unassembled WGS sequence"/>
</dbReference>